<gene>
    <name evidence="2" type="ORF">FE810_05290</name>
</gene>
<evidence type="ECO:0000313" key="3">
    <source>
        <dbReference type="Proteomes" id="UP000307790"/>
    </source>
</evidence>
<dbReference type="EMBL" id="VCBC01000004">
    <property type="protein sequence ID" value="TLU66921.1"/>
    <property type="molecule type" value="Genomic_DNA"/>
</dbReference>
<dbReference type="RefSeq" id="WP_138318987.1">
    <property type="nucleotide sequence ID" value="NZ_JBHOGV010000008.1"/>
</dbReference>
<protein>
    <submittedName>
        <fullName evidence="2">Uncharacterized protein</fullName>
    </submittedName>
</protein>
<feature type="transmembrane region" description="Helical" evidence="1">
    <location>
        <begin position="20"/>
        <end position="42"/>
    </location>
</feature>
<evidence type="ECO:0000313" key="2">
    <source>
        <dbReference type="EMBL" id="TLU66921.1"/>
    </source>
</evidence>
<dbReference type="AlphaFoldDB" id="A0A5R9IU97"/>
<sequence length="106" mass="12309">MDVQENFSDEARIQLNFTSFMAVAIWVCFGVAISFSIAFHFIVTSTFTDAGFENTMFWFSSLMYGFIGFIFSLIGSALIYPIYKFWCERMRGQRVKGKFALVNRKF</sequence>
<name>A0A5R9IU97_9GAMM</name>
<reference evidence="2 3" key="1">
    <citation type="submission" date="2019-05" db="EMBL/GenBank/DDBJ databases">
        <title>Genome sequences of Thalassotalea litorea 1K03283.</title>
        <authorList>
            <person name="Zhang D."/>
        </authorList>
    </citation>
    <scope>NUCLEOTIDE SEQUENCE [LARGE SCALE GENOMIC DNA]</scope>
    <source>
        <strain evidence="2 3">MCCC 1K03283</strain>
    </source>
</reference>
<proteinExistence type="predicted"/>
<dbReference type="Proteomes" id="UP000307790">
    <property type="component" value="Unassembled WGS sequence"/>
</dbReference>
<keyword evidence="1" id="KW-0812">Transmembrane</keyword>
<feature type="transmembrane region" description="Helical" evidence="1">
    <location>
        <begin position="62"/>
        <end position="83"/>
    </location>
</feature>
<keyword evidence="3" id="KW-1185">Reference proteome</keyword>
<comment type="caution">
    <text evidence="2">The sequence shown here is derived from an EMBL/GenBank/DDBJ whole genome shotgun (WGS) entry which is preliminary data.</text>
</comment>
<organism evidence="2 3">
    <name type="scientific">Thalassotalea litorea</name>
    <dbReference type="NCBI Taxonomy" id="2020715"/>
    <lineage>
        <taxon>Bacteria</taxon>
        <taxon>Pseudomonadati</taxon>
        <taxon>Pseudomonadota</taxon>
        <taxon>Gammaproteobacteria</taxon>
        <taxon>Alteromonadales</taxon>
        <taxon>Colwelliaceae</taxon>
        <taxon>Thalassotalea</taxon>
    </lineage>
</organism>
<evidence type="ECO:0000256" key="1">
    <source>
        <dbReference type="SAM" id="Phobius"/>
    </source>
</evidence>
<keyword evidence="1" id="KW-1133">Transmembrane helix</keyword>
<accession>A0A5R9IU97</accession>
<dbReference type="OrthoDB" id="6400784at2"/>
<keyword evidence="1" id="KW-0472">Membrane</keyword>